<evidence type="ECO:0008006" key="5">
    <source>
        <dbReference type="Google" id="ProtNLM"/>
    </source>
</evidence>
<feature type="domain" description="Recombinase zinc beta ribbon" evidence="2">
    <location>
        <begin position="74"/>
        <end position="130"/>
    </location>
</feature>
<comment type="caution">
    <text evidence="3">The sequence shown here is derived from an EMBL/GenBank/DDBJ whole genome shotgun (WGS) entry which is preliminary data.</text>
</comment>
<dbReference type="Gene3D" id="3.90.1750.20">
    <property type="entry name" value="Putative Large Serine Recombinase, Chain B, Domain 2"/>
    <property type="match status" value="1"/>
</dbReference>
<dbReference type="EMBL" id="PFLI01000164">
    <property type="protein sequence ID" value="PIY71706.1"/>
    <property type="molecule type" value="Genomic_DNA"/>
</dbReference>
<evidence type="ECO:0000313" key="4">
    <source>
        <dbReference type="Proteomes" id="UP000229401"/>
    </source>
</evidence>
<gene>
    <name evidence="3" type="ORF">COY87_04790</name>
</gene>
<name>A0A2M7QI88_9BACT</name>
<accession>A0A2M7QI88</accession>
<protein>
    <recommendedName>
        <fullName evidence="5">Recombinase domain-containing protein</fullName>
    </recommendedName>
</protein>
<dbReference type="InterPro" id="IPR025827">
    <property type="entry name" value="Zn_ribbon_recom_dom"/>
</dbReference>
<evidence type="ECO:0000313" key="3">
    <source>
        <dbReference type="EMBL" id="PIY71706.1"/>
    </source>
</evidence>
<dbReference type="AlphaFoldDB" id="A0A2M7QI88"/>
<dbReference type="InterPro" id="IPR011109">
    <property type="entry name" value="DNA_bind_recombinase_dom"/>
</dbReference>
<reference evidence="4" key="1">
    <citation type="submission" date="2017-09" db="EMBL/GenBank/DDBJ databases">
        <title>Depth-based differentiation of microbial function through sediment-hosted aquifers and enrichment of novel symbionts in the deep terrestrial subsurface.</title>
        <authorList>
            <person name="Probst A.J."/>
            <person name="Ladd B."/>
            <person name="Jarett J.K."/>
            <person name="Geller-Mcgrath D.E."/>
            <person name="Sieber C.M.K."/>
            <person name="Emerson J.B."/>
            <person name="Anantharaman K."/>
            <person name="Thomas B.C."/>
            <person name="Malmstrom R."/>
            <person name="Stieglmeier M."/>
            <person name="Klingl A."/>
            <person name="Woyke T."/>
            <person name="Ryan C.M."/>
            <person name="Banfield J.F."/>
        </authorList>
    </citation>
    <scope>NUCLEOTIDE SEQUENCE [LARGE SCALE GENOMIC DNA]</scope>
</reference>
<evidence type="ECO:0000259" key="2">
    <source>
        <dbReference type="Pfam" id="PF13408"/>
    </source>
</evidence>
<dbReference type="Pfam" id="PF07508">
    <property type="entry name" value="Recombinase"/>
    <property type="match status" value="1"/>
</dbReference>
<organism evidence="3 4">
    <name type="scientific">Candidatus Roizmanbacteria bacterium CG_4_10_14_0_8_um_filter_33_9</name>
    <dbReference type="NCBI Taxonomy" id="1974826"/>
    <lineage>
        <taxon>Bacteria</taxon>
        <taxon>Candidatus Roizmaniibacteriota</taxon>
    </lineage>
</organism>
<dbReference type="Pfam" id="PF13408">
    <property type="entry name" value="Zn_ribbon_recom"/>
    <property type="match status" value="1"/>
</dbReference>
<dbReference type="InterPro" id="IPR038109">
    <property type="entry name" value="DNA_bind_recomb_sf"/>
</dbReference>
<evidence type="ECO:0000259" key="1">
    <source>
        <dbReference type="Pfam" id="PF07508"/>
    </source>
</evidence>
<sequence length="146" mass="17207">MAKHNIQTKNYRPHPKNKIKEVLVNPFYYGHFKFNGELHKGIHEPLITKKLFDKVQEVIKERGRSHPQEPLNFPFTSLIKCGECGMMVSAEQHIKYYKTLNQGQQFVYYRCSKKNKLIKCSQPYITEDAIIPQLNHHIQKVSLIQL</sequence>
<dbReference type="Proteomes" id="UP000229401">
    <property type="component" value="Unassembled WGS sequence"/>
</dbReference>
<dbReference type="GO" id="GO:0003677">
    <property type="term" value="F:DNA binding"/>
    <property type="evidence" value="ECO:0007669"/>
    <property type="project" value="InterPro"/>
</dbReference>
<feature type="domain" description="Recombinase" evidence="1">
    <location>
        <begin position="3"/>
        <end position="62"/>
    </location>
</feature>
<dbReference type="GO" id="GO:0000150">
    <property type="term" value="F:DNA strand exchange activity"/>
    <property type="evidence" value="ECO:0007669"/>
    <property type="project" value="InterPro"/>
</dbReference>
<proteinExistence type="predicted"/>